<evidence type="ECO:0000313" key="7">
    <source>
        <dbReference type="Proteomes" id="UP000700732"/>
    </source>
</evidence>
<keyword evidence="6" id="KW-0121">Carboxypeptidase</keyword>
<dbReference type="Proteomes" id="UP000700732">
    <property type="component" value="Unassembled WGS sequence"/>
</dbReference>
<evidence type="ECO:0000256" key="3">
    <source>
        <dbReference type="ARBA" id="ARBA00012865"/>
    </source>
</evidence>
<dbReference type="Pfam" id="PF13354">
    <property type="entry name" value="Beta-lactamase2"/>
    <property type="match status" value="1"/>
</dbReference>
<comment type="catalytic activity">
    <reaction evidence="1">
        <text>a beta-lactam + H2O = a substituted beta-amino acid</text>
        <dbReference type="Rhea" id="RHEA:20401"/>
        <dbReference type="ChEBI" id="CHEBI:15377"/>
        <dbReference type="ChEBI" id="CHEBI:35627"/>
        <dbReference type="ChEBI" id="CHEBI:140347"/>
        <dbReference type="EC" id="3.5.2.6"/>
    </reaction>
</comment>
<dbReference type="InterPro" id="IPR012338">
    <property type="entry name" value="Beta-lactam/transpept-like"/>
</dbReference>
<gene>
    <name evidence="6" type="ORF">FH603_1726</name>
</gene>
<feature type="domain" description="Beta-lactamase class A catalytic" evidence="5">
    <location>
        <begin position="55"/>
        <end position="278"/>
    </location>
</feature>
<sequence>MRRTIPFAFLAALGVLLNSFSTAALAQDVSSADDPVVTFIRANPARSAVFLVRNDTTLVSLRPDQLFPLASAVKTIVAIEFAKQAATGKIKANELIPIADTDRYYLLNTDGDAHPQWKANLLAQSLIKKDSVSLLEVAKGMIRYSSNANTEYLMDRLGLDAINANLRELGLRKHERLIYMVSGLMIYSTATKQATLQQVRALSAKAYEAQAGAIHQRLKQVVDGSFKKEFIFPDMDLQKLWSDRLTASTVQEYASVMQKLSKRSYYKPAVQGYLDQIMEWPFAVNSGNRQVYEHIGMKGGSTAFVLTNALYATTKDGNRSELVVFFNNLTPAESGMLQQNLNTFLINCVQTNRYRKTVAALIP</sequence>
<accession>A0ABR6W3Q9</accession>
<evidence type="ECO:0000259" key="5">
    <source>
        <dbReference type="Pfam" id="PF13354"/>
    </source>
</evidence>
<organism evidence="6 7">
    <name type="scientific">Spirosoma utsteinense</name>
    <dbReference type="NCBI Taxonomy" id="2585773"/>
    <lineage>
        <taxon>Bacteria</taxon>
        <taxon>Pseudomonadati</taxon>
        <taxon>Bacteroidota</taxon>
        <taxon>Cytophagia</taxon>
        <taxon>Cytophagales</taxon>
        <taxon>Cytophagaceae</taxon>
        <taxon>Spirosoma</taxon>
    </lineage>
</organism>
<proteinExistence type="inferred from homology"/>
<dbReference type="PANTHER" id="PTHR35333">
    <property type="entry name" value="BETA-LACTAMASE"/>
    <property type="match status" value="1"/>
</dbReference>
<evidence type="ECO:0000256" key="2">
    <source>
        <dbReference type="ARBA" id="ARBA00009009"/>
    </source>
</evidence>
<dbReference type="SUPFAM" id="SSF56601">
    <property type="entry name" value="beta-lactamase/transpeptidase-like"/>
    <property type="match status" value="1"/>
</dbReference>
<keyword evidence="6" id="KW-0378">Hydrolase</keyword>
<feature type="chain" id="PRO_5046855028" description="beta-lactamase" evidence="4">
    <location>
        <begin position="27"/>
        <end position="363"/>
    </location>
</feature>
<name>A0ABR6W3Q9_9BACT</name>
<dbReference type="EC" id="3.5.2.6" evidence="3"/>
<comment type="similarity">
    <text evidence="2">Belongs to the class-A beta-lactamase family.</text>
</comment>
<evidence type="ECO:0000256" key="4">
    <source>
        <dbReference type="SAM" id="SignalP"/>
    </source>
</evidence>
<reference evidence="6 7" key="1">
    <citation type="submission" date="2019-06" db="EMBL/GenBank/DDBJ databases">
        <title>Spirosoma utsteinense sp. nov. isolated from Antarctic ice-free soils.</title>
        <authorList>
            <person name="Tahon G."/>
        </authorList>
    </citation>
    <scope>NUCLEOTIDE SEQUENCE [LARGE SCALE GENOMIC DNA]</scope>
    <source>
        <strain evidence="6 7">LMG 31447</strain>
    </source>
</reference>
<dbReference type="InterPro" id="IPR000871">
    <property type="entry name" value="Beta-lactam_class-A"/>
</dbReference>
<dbReference type="RefSeq" id="WP_186737022.1">
    <property type="nucleotide sequence ID" value="NZ_VFIA01000008.1"/>
</dbReference>
<dbReference type="EMBL" id="VFIA01000008">
    <property type="protein sequence ID" value="MBC3791227.1"/>
    <property type="molecule type" value="Genomic_DNA"/>
</dbReference>
<evidence type="ECO:0000313" key="6">
    <source>
        <dbReference type="EMBL" id="MBC3791227.1"/>
    </source>
</evidence>
<keyword evidence="7" id="KW-1185">Reference proteome</keyword>
<keyword evidence="4" id="KW-0732">Signal</keyword>
<comment type="caution">
    <text evidence="6">The sequence shown here is derived from an EMBL/GenBank/DDBJ whole genome shotgun (WGS) entry which is preliminary data.</text>
</comment>
<dbReference type="InterPro" id="IPR045155">
    <property type="entry name" value="Beta-lactam_cat"/>
</dbReference>
<dbReference type="PANTHER" id="PTHR35333:SF3">
    <property type="entry name" value="BETA-LACTAMASE-TYPE TRANSPEPTIDASE FOLD CONTAINING PROTEIN"/>
    <property type="match status" value="1"/>
</dbReference>
<feature type="signal peptide" evidence="4">
    <location>
        <begin position="1"/>
        <end position="26"/>
    </location>
</feature>
<protein>
    <recommendedName>
        <fullName evidence="3">beta-lactamase</fullName>
        <ecNumber evidence="3">3.5.2.6</ecNumber>
    </recommendedName>
</protein>
<dbReference type="GO" id="GO:0004180">
    <property type="term" value="F:carboxypeptidase activity"/>
    <property type="evidence" value="ECO:0007669"/>
    <property type="project" value="UniProtKB-KW"/>
</dbReference>
<evidence type="ECO:0000256" key="1">
    <source>
        <dbReference type="ARBA" id="ARBA00001526"/>
    </source>
</evidence>
<dbReference type="Gene3D" id="3.40.710.10">
    <property type="entry name" value="DD-peptidase/beta-lactamase superfamily"/>
    <property type="match status" value="1"/>
</dbReference>
<keyword evidence="6" id="KW-0645">Protease</keyword>